<dbReference type="InterPro" id="IPR000242">
    <property type="entry name" value="PTP_cat"/>
</dbReference>
<evidence type="ECO:0000313" key="4">
    <source>
        <dbReference type="Proteomes" id="UP001279410"/>
    </source>
</evidence>
<dbReference type="InterPro" id="IPR029021">
    <property type="entry name" value="Prot-tyrosine_phosphatase-like"/>
</dbReference>
<dbReference type="SMART" id="SM00404">
    <property type="entry name" value="PTPc_motif"/>
    <property type="match status" value="1"/>
</dbReference>
<sequence>MIKVLLETVTNPDPWFSLESLNLMFKKPLNTTRINAAEIESRVRELSKLAEATDKVKQGFWEEFEPELDSKCNSTKVKKSYIATQGCLQNTISEFWRMVFQENSRVIVMTTKEERTVWQYHFRAWPDHGVPTDPGGVLDFLEEVNLKQESILDAGPIAVHCSAGIGRTGTFIVIDILIDVIREKGVDCDIDVTKTIQMVRSQRSGMVQTEAQYRFIYMAVQHYIETLQRRIEEEQKSKIKGREYTNIKYSLSDLTGGEQSPLPPCTPIPTPTCTEMREDSSRVSRILIPDSFFASHTLTPET</sequence>
<accession>A0AAD3NLR1</accession>
<reference evidence="3" key="1">
    <citation type="submission" date="2022-08" db="EMBL/GenBank/DDBJ databases">
        <title>Genome sequencing of akame (Lates japonicus).</title>
        <authorList>
            <person name="Hashiguchi Y."/>
            <person name="Takahashi H."/>
        </authorList>
    </citation>
    <scope>NUCLEOTIDE SEQUENCE</scope>
    <source>
        <strain evidence="3">Kochi</strain>
    </source>
</reference>
<evidence type="ECO:0000313" key="3">
    <source>
        <dbReference type="EMBL" id="GLD74304.1"/>
    </source>
</evidence>
<dbReference type="Gene3D" id="3.90.190.10">
    <property type="entry name" value="Protein tyrosine phosphatase superfamily"/>
    <property type="match status" value="2"/>
</dbReference>
<dbReference type="PANTHER" id="PTHR46559">
    <property type="entry name" value="TYROSINE-PROTEIN PHOSPHATASE NON-RECEPTOR TYPE 11"/>
    <property type="match status" value="1"/>
</dbReference>
<dbReference type="PANTHER" id="PTHR46559:SF1">
    <property type="entry name" value="TYROSINE-PROTEIN PHOSPHATASE NON-RECEPTOR TYPE 11"/>
    <property type="match status" value="1"/>
</dbReference>
<evidence type="ECO:0000259" key="1">
    <source>
        <dbReference type="PROSITE" id="PS50055"/>
    </source>
</evidence>
<dbReference type="GO" id="GO:0050839">
    <property type="term" value="F:cell adhesion molecule binding"/>
    <property type="evidence" value="ECO:0007669"/>
    <property type="project" value="TreeGrafter"/>
</dbReference>
<dbReference type="PRINTS" id="PR00700">
    <property type="entry name" value="PRTYPHPHTASE"/>
</dbReference>
<dbReference type="SUPFAM" id="SSF52799">
    <property type="entry name" value="(Phosphotyrosine protein) phosphatases II"/>
    <property type="match status" value="1"/>
</dbReference>
<gene>
    <name evidence="3" type="ORF">AKAME5_002563300</name>
</gene>
<proteinExistence type="predicted"/>
<dbReference type="InterPro" id="IPR003595">
    <property type="entry name" value="Tyr_Pase_cat"/>
</dbReference>
<protein>
    <submittedName>
        <fullName evidence="3">Tyrosine-protein phosphatase non-receptor type 11 isoform X2</fullName>
    </submittedName>
</protein>
<dbReference type="PROSITE" id="PS50055">
    <property type="entry name" value="TYR_PHOSPHATASE_PTP"/>
    <property type="match status" value="1"/>
</dbReference>
<dbReference type="InterPro" id="IPR016130">
    <property type="entry name" value="Tyr_Pase_AS"/>
</dbReference>
<evidence type="ECO:0000259" key="2">
    <source>
        <dbReference type="PROSITE" id="PS50056"/>
    </source>
</evidence>
<keyword evidence="4" id="KW-1185">Reference proteome</keyword>
<feature type="domain" description="Tyrosine specific protein phosphatases" evidence="2">
    <location>
        <begin position="138"/>
        <end position="214"/>
    </location>
</feature>
<dbReference type="GO" id="GO:0005737">
    <property type="term" value="C:cytoplasm"/>
    <property type="evidence" value="ECO:0007669"/>
    <property type="project" value="TreeGrafter"/>
</dbReference>
<dbReference type="PROSITE" id="PS50056">
    <property type="entry name" value="TYR_PHOSPHATASE_2"/>
    <property type="match status" value="1"/>
</dbReference>
<dbReference type="SMART" id="SM00194">
    <property type="entry name" value="PTPc"/>
    <property type="match status" value="1"/>
</dbReference>
<comment type="caution">
    <text evidence="3">The sequence shown here is derived from an EMBL/GenBank/DDBJ whole genome shotgun (WGS) entry which is preliminary data.</text>
</comment>
<name>A0AAD3NLR1_LATJO</name>
<dbReference type="GO" id="GO:0030971">
    <property type="term" value="F:receptor tyrosine kinase binding"/>
    <property type="evidence" value="ECO:0007669"/>
    <property type="project" value="TreeGrafter"/>
</dbReference>
<organism evidence="3 4">
    <name type="scientific">Lates japonicus</name>
    <name type="common">Japanese lates</name>
    <dbReference type="NCBI Taxonomy" id="270547"/>
    <lineage>
        <taxon>Eukaryota</taxon>
        <taxon>Metazoa</taxon>
        <taxon>Chordata</taxon>
        <taxon>Craniata</taxon>
        <taxon>Vertebrata</taxon>
        <taxon>Euteleostomi</taxon>
        <taxon>Actinopterygii</taxon>
        <taxon>Neopterygii</taxon>
        <taxon>Teleostei</taxon>
        <taxon>Neoteleostei</taxon>
        <taxon>Acanthomorphata</taxon>
        <taxon>Carangaria</taxon>
        <taxon>Carangaria incertae sedis</taxon>
        <taxon>Centropomidae</taxon>
        <taxon>Lates</taxon>
    </lineage>
</organism>
<feature type="domain" description="Tyrosine-protein phosphatase" evidence="1">
    <location>
        <begin position="28"/>
        <end position="223"/>
    </location>
</feature>
<dbReference type="AlphaFoldDB" id="A0AAD3NLR1"/>
<dbReference type="Pfam" id="PF00102">
    <property type="entry name" value="Y_phosphatase"/>
    <property type="match status" value="1"/>
</dbReference>
<dbReference type="GO" id="GO:0070374">
    <property type="term" value="P:positive regulation of ERK1 and ERK2 cascade"/>
    <property type="evidence" value="ECO:0007669"/>
    <property type="project" value="TreeGrafter"/>
</dbReference>
<dbReference type="Proteomes" id="UP001279410">
    <property type="component" value="Unassembled WGS sequence"/>
</dbReference>
<dbReference type="GO" id="GO:0004726">
    <property type="term" value="F:non-membrane spanning protein tyrosine phosphatase activity"/>
    <property type="evidence" value="ECO:0007669"/>
    <property type="project" value="TreeGrafter"/>
</dbReference>
<dbReference type="PROSITE" id="PS00383">
    <property type="entry name" value="TYR_PHOSPHATASE_1"/>
    <property type="match status" value="1"/>
</dbReference>
<dbReference type="InterPro" id="IPR000387">
    <property type="entry name" value="Tyr_Pase_dom"/>
</dbReference>
<dbReference type="EMBL" id="BRZM01002129">
    <property type="protein sequence ID" value="GLD74304.1"/>
    <property type="molecule type" value="Genomic_DNA"/>
</dbReference>